<evidence type="ECO:0000313" key="2">
    <source>
        <dbReference type="Proteomes" id="UP001596380"/>
    </source>
</evidence>
<keyword evidence="2" id="KW-1185">Reference proteome</keyword>
<dbReference type="Proteomes" id="UP001596380">
    <property type="component" value="Unassembled WGS sequence"/>
</dbReference>
<sequence length="162" mass="18309">MDYTPPLTITGWVHISYGQYYLMAHGAGEPEPPTEDGLILSNEADEGSLYIASETQHGKIRLIVRVYDREPSLDSGEWDHIESSEIRAESADIDVIKWGGGSPPGFTGLADSGPGLYEVRVYRRRRLFRPEDVSPEEESDRDVDIEDGMREEHLIEMWLADE</sequence>
<protein>
    <submittedName>
        <fullName evidence="1">Uncharacterized protein</fullName>
    </submittedName>
</protein>
<dbReference type="RefSeq" id="WP_160821487.1">
    <property type="nucleotide sequence ID" value="NZ_JBHSXS010000072.1"/>
</dbReference>
<dbReference type="EMBL" id="JBHSXS010000072">
    <property type="protein sequence ID" value="MFC6887180.1"/>
    <property type="molecule type" value="Genomic_DNA"/>
</dbReference>
<reference evidence="2" key="1">
    <citation type="journal article" date="2019" name="Int. J. Syst. Evol. Microbiol.">
        <title>The Global Catalogue of Microorganisms (GCM) 10K type strain sequencing project: providing services to taxonomists for standard genome sequencing and annotation.</title>
        <authorList>
            <consortium name="The Broad Institute Genomics Platform"/>
            <consortium name="The Broad Institute Genome Sequencing Center for Infectious Disease"/>
            <person name="Wu L."/>
            <person name="Ma J."/>
        </authorList>
    </citation>
    <scope>NUCLEOTIDE SEQUENCE [LARGE SCALE GENOMIC DNA]</scope>
    <source>
        <strain evidence="2">JCM 3369</strain>
    </source>
</reference>
<evidence type="ECO:0000313" key="1">
    <source>
        <dbReference type="EMBL" id="MFC6887180.1"/>
    </source>
</evidence>
<accession>A0ABW2D3J6</accession>
<proteinExistence type="predicted"/>
<gene>
    <name evidence="1" type="ORF">ACFQKB_45980</name>
</gene>
<comment type="caution">
    <text evidence="1">The sequence shown here is derived from an EMBL/GenBank/DDBJ whole genome shotgun (WGS) entry which is preliminary data.</text>
</comment>
<organism evidence="1 2">
    <name type="scientific">Actinomadura yumaensis</name>
    <dbReference type="NCBI Taxonomy" id="111807"/>
    <lineage>
        <taxon>Bacteria</taxon>
        <taxon>Bacillati</taxon>
        <taxon>Actinomycetota</taxon>
        <taxon>Actinomycetes</taxon>
        <taxon>Streptosporangiales</taxon>
        <taxon>Thermomonosporaceae</taxon>
        <taxon>Actinomadura</taxon>
    </lineage>
</organism>
<name>A0ABW2D3J6_9ACTN</name>